<accession>A0ABR6XEB1</accession>
<dbReference type="Pfam" id="PF12852">
    <property type="entry name" value="Cupin_6"/>
    <property type="match status" value="1"/>
</dbReference>
<name>A0ABR6XEB1_9BURK</name>
<sequence>MTDRLASLLAHFSISAKTFHAGALCGINSMTGSDGLGQLHLIRQGEVKVMHGSKLVVHINEPSLLLYAQPLARRFLTDKTKGAEFVCADLSFEGGKANPVRAALPAFVCLPLSSLRDSKPVLDLLFAEAAGTNCGRQKMLDSLFEVLLIQILRELMEHHLVQSGMLAGMGHPRLRRALVAMHDQPKRNWSLHDLAVEAGMSRTSFANTFRDVVGVTPVQYLQNWRVGLVQKLLVEGHSMRQIADEVGYSSEAVLSRAFRTQTGTSPREWRKNHEDSRIVPQS</sequence>
<dbReference type="Gene3D" id="1.10.10.60">
    <property type="entry name" value="Homeodomain-like"/>
    <property type="match status" value="2"/>
</dbReference>
<dbReference type="InterPro" id="IPR050204">
    <property type="entry name" value="AraC_XylS_family_regulators"/>
</dbReference>
<dbReference type="InterPro" id="IPR018060">
    <property type="entry name" value="HTH_AraC"/>
</dbReference>
<evidence type="ECO:0000256" key="2">
    <source>
        <dbReference type="ARBA" id="ARBA00023125"/>
    </source>
</evidence>
<feature type="region of interest" description="Disordered" evidence="4">
    <location>
        <begin position="261"/>
        <end position="282"/>
    </location>
</feature>
<evidence type="ECO:0000256" key="1">
    <source>
        <dbReference type="ARBA" id="ARBA00023015"/>
    </source>
</evidence>
<dbReference type="RefSeq" id="WP_190478277.1">
    <property type="nucleotide sequence ID" value="NZ_JACOFT010000002.1"/>
</dbReference>
<keyword evidence="2" id="KW-0238">DNA-binding</keyword>
<evidence type="ECO:0000313" key="7">
    <source>
        <dbReference type="Proteomes" id="UP000637632"/>
    </source>
</evidence>
<evidence type="ECO:0000259" key="5">
    <source>
        <dbReference type="PROSITE" id="PS01124"/>
    </source>
</evidence>
<dbReference type="Proteomes" id="UP000637632">
    <property type="component" value="Unassembled WGS sequence"/>
</dbReference>
<reference evidence="6 7" key="1">
    <citation type="submission" date="2020-08" db="EMBL/GenBank/DDBJ databases">
        <title>Novel species isolated from subtropical streams in China.</title>
        <authorList>
            <person name="Lu H."/>
        </authorList>
    </citation>
    <scope>NUCLEOTIDE SEQUENCE [LARGE SCALE GENOMIC DNA]</scope>
    <source>
        <strain evidence="6 7">CCTCC AB 2015119</strain>
    </source>
</reference>
<dbReference type="InterPro" id="IPR009057">
    <property type="entry name" value="Homeodomain-like_sf"/>
</dbReference>
<organism evidence="6 7">
    <name type="scientific">Undibacterium aquatile</name>
    <dbReference type="NCBI Taxonomy" id="1537398"/>
    <lineage>
        <taxon>Bacteria</taxon>
        <taxon>Pseudomonadati</taxon>
        <taxon>Pseudomonadota</taxon>
        <taxon>Betaproteobacteria</taxon>
        <taxon>Burkholderiales</taxon>
        <taxon>Oxalobacteraceae</taxon>
        <taxon>Undibacterium</taxon>
    </lineage>
</organism>
<dbReference type="InterPro" id="IPR018062">
    <property type="entry name" value="HTH_AraC-typ_CS"/>
</dbReference>
<feature type="compositionally biased region" description="Basic and acidic residues" evidence="4">
    <location>
        <begin position="267"/>
        <end position="282"/>
    </location>
</feature>
<evidence type="ECO:0000256" key="4">
    <source>
        <dbReference type="SAM" id="MobiDB-lite"/>
    </source>
</evidence>
<dbReference type="PROSITE" id="PS00041">
    <property type="entry name" value="HTH_ARAC_FAMILY_1"/>
    <property type="match status" value="1"/>
</dbReference>
<keyword evidence="3" id="KW-0804">Transcription</keyword>
<keyword evidence="1" id="KW-0805">Transcription regulation</keyword>
<dbReference type="SUPFAM" id="SSF46689">
    <property type="entry name" value="Homeodomain-like"/>
    <property type="match status" value="2"/>
</dbReference>
<proteinExistence type="predicted"/>
<protein>
    <submittedName>
        <fullName evidence="6">AraC family transcriptional regulator</fullName>
    </submittedName>
</protein>
<comment type="caution">
    <text evidence="6">The sequence shown here is derived from an EMBL/GenBank/DDBJ whole genome shotgun (WGS) entry which is preliminary data.</text>
</comment>
<feature type="domain" description="HTH araC/xylS-type" evidence="5">
    <location>
        <begin position="175"/>
        <end position="272"/>
    </location>
</feature>
<dbReference type="PROSITE" id="PS01124">
    <property type="entry name" value="HTH_ARAC_FAMILY_2"/>
    <property type="match status" value="1"/>
</dbReference>
<dbReference type="SMART" id="SM00342">
    <property type="entry name" value="HTH_ARAC"/>
    <property type="match status" value="1"/>
</dbReference>
<dbReference type="PANTHER" id="PTHR46796:SF7">
    <property type="entry name" value="ARAC FAMILY TRANSCRIPTIONAL REGULATOR"/>
    <property type="match status" value="1"/>
</dbReference>
<keyword evidence="7" id="KW-1185">Reference proteome</keyword>
<dbReference type="PANTHER" id="PTHR46796">
    <property type="entry name" value="HTH-TYPE TRANSCRIPTIONAL ACTIVATOR RHAS-RELATED"/>
    <property type="match status" value="1"/>
</dbReference>
<dbReference type="InterPro" id="IPR032783">
    <property type="entry name" value="AraC_lig"/>
</dbReference>
<dbReference type="Pfam" id="PF12833">
    <property type="entry name" value="HTH_18"/>
    <property type="match status" value="1"/>
</dbReference>
<gene>
    <name evidence="6" type="ORF">H8K26_06685</name>
</gene>
<dbReference type="EMBL" id="JACOFT010000002">
    <property type="protein sequence ID" value="MBC3811125.1"/>
    <property type="molecule type" value="Genomic_DNA"/>
</dbReference>
<evidence type="ECO:0000256" key="3">
    <source>
        <dbReference type="ARBA" id="ARBA00023163"/>
    </source>
</evidence>
<evidence type="ECO:0000313" key="6">
    <source>
        <dbReference type="EMBL" id="MBC3811125.1"/>
    </source>
</evidence>